<gene>
    <name evidence="10" type="primary">mreC</name>
    <name evidence="7" type="synonym">mreB</name>
    <name evidence="10" type="ORF">IAC55_03790</name>
</gene>
<feature type="binding site" evidence="7">
    <location>
        <begin position="207"/>
        <end position="210"/>
    </location>
    <ligand>
        <name>ATP</name>
        <dbReference type="ChEBI" id="CHEBI:30616"/>
    </ligand>
</feature>
<evidence type="ECO:0000256" key="6">
    <source>
        <dbReference type="ARBA" id="ARBA00023458"/>
    </source>
</evidence>
<reference evidence="10" key="2">
    <citation type="journal article" date="2021" name="PeerJ">
        <title>Extensive microbial diversity within the chicken gut microbiome revealed by metagenomics and culture.</title>
        <authorList>
            <person name="Gilroy R."/>
            <person name="Ravi A."/>
            <person name="Getino M."/>
            <person name="Pursley I."/>
            <person name="Horton D.L."/>
            <person name="Alikhan N.F."/>
            <person name="Baker D."/>
            <person name="Gharbi K."/>
            <person name="Hall N."/>
            <person name="Watson M."/>
            <person name="Adriaenssens E.M."/>
            <person name="Foster-Nyarko E."/>
            <person name="Jarju S."/>
            <person name="Secka A."/>
            <person name="Antonio M."/>
            <person name="Oren A."/>
            <person name="Chaudhuri R.R."/>
            <person name="La Ragione R."/>
            <person name="Hildebrand F."/>
            <person name="Pallen M.J."/>
        </authorList>
    </citation>
    <scope>NUCLEOTIDE SEQUENCE</scope>
    <source>
        <strain evidence="10">F6-4510</strain>
    </source>
</reference>
<evidence type="ECO:0000313" key="10">
    <source>
        <dbReference type="EMBL" id="MBO8434428.1"/>
    </source>
</evidence>
<protein>
    <recommendedName>
        <fullName evidence="7">Cell shape-determining protein MreB</fullName>
    </recommendedName>
</protein>
<dbReference type="InterPro" id="IPR056546">
    <property type="entry name" value="MreB_MamK-like"/>
</dbReference>
<evidence type="ECO:0000256" key="7">
    <source>
        <dbReference type="HAMAP-Rule" id="MF_02207"/>
    </source>
</evidence>
<dbReference type="Gene3D" id="2.40.10.340">
    <property type="entry name" value="Rod shape-determining protein MreC, domain 1"/>
    <property type="match status" value="1"/>
</dbReference>
<keyword evidence="3 7" id="KW-0547">Nucleotide-binding</keyword>
<evidence type="ECO:0000256" key="3">
    <source>
        <dbReference type="ARBA" id="ARBA00022741"/>
    </source>
</evidence>
<dbReference type="Pfam" id="PF06723">
    <property type="entry name" value="MreB_Mbl"/>
    <property type="match status" value="1"/>
</dbReference>
<dbReference type="NCBIfam" id="NF010539">
    <property type="entry name" value="PRK13927.1"/>
    <property type="match status" value="1"/>
</dbReference>
<dbReference type="NCBIfam" id="TIGR00219">
    <property type="entry name" value="mreC"/>
    <property type="match status" value="1"/>
</dbReference>
<feature type="binding site" evidence="7">
    <location>
        <begin position="159"/>
        <end position="161"/>
    </location>
    <ligand>
        <name>ATP</name>
        <dbReference type="ChEBI" id="CHEBI:30616"/>
    </ligand>
</feature>
<dbReference type="GO" id="GO:0008360">
    <property type="term" value="P:regulation of cell shape"/>
    <property type="evidence" value="ECO:0007669"/>
    <property type="project" value="UniProtKB-UniRule"/>
</dbReference>
<dbReference type="GO" id="GO:0005524">
    <property type="term" value="F:ATP binding"/>
    <property type="evidence" value="ECO:0007669"/>
    <property type="project" value="UniProtKB-KW"/>
</dbReference>
<dbReference type="Gene3D" id="3.30.420.40">
    <property type="match status" value="3"/>
</dbReference>
<keyword evidence="5 7" id="KW-0133">Cell shape</keyword>
<feature type="binding site" evidence="7">
    <location>
        <begin position="12"/>
        <end position="14"/>
    </location>
    <ligand>
        <name>ATP</name>
        <dbReference type="ChEBI" id="CHEBI:30616"/>
    </ligand>
</feature>
<dbReference type="InterPro" id="IPR043129">
    <property type="entry name" value="ATPase_NBD"/>
</dbReference>
<evidence type="ECO:0000313" key="11">
    <source>
        <dbReference type="Proteomes" id="UP000823611"/>
    </source>
</evidence>
<feature type="coiled-coil region" evidence="8">
    <location>
        <begin position="421"/>
        <end position="458"/>
    </location>
</feature>
<keyword evidence="2 7" id="KW-0963">Cytoplasm</keyword>
<comment type="function">
    <text evidence="7">Forms membrane-associated dynamic filaments that are essential for cell shape determination. Acts by regulating cell wall synthesis and cell elongation, and thus cell shape. A feedback loop between cell geometry and MreB localization may maintain elongated cell shape by targeting cell wall growth to regions of negative cell wall curvature.</text>
</comment>
<dbReference type="GO" id="GO:0005737">
    <property type="term" value="C:cytoplasm"/>
    <property type="evidence" value="ECO:0007669"/>
    <property type="project" value="UniProtKB-SubCell"/>
</dbReference>
<evidence type="ECO:0000259" key="9">
    <source>
        <dbReference type="Pfam" id="PF04085"/>
    </source>
</evidence>
<dbReference type="Gene3D" id="2.40.10.350">
    <property type="entry name" value="Rod shape-determining protein MreC, domain 2"/>
    <property type="match status" value="1"/>
</dbReference>
<dbReference type="NCBIfam" id="TIGR00904">
    <property type="entry name" value="mreB"/>
    <property type="match status" value="1"/>
</dbReference>
<reference evidence="10" key="1">
    <citation type="submission" date="2020-10" db="EMBL/GenBank/DDBJ databases">
        <authorList>
            <person name="Gilroy R."/>
        </authorList>
    </citation>
    <scope>NUCLEOTIDE SEQUENCE</scope>
    <source>
        <strain evidence="10">F6-4510</strain>
    </source>
</reference>
<organism evidence="10 11">
    <name type="scientific">Candidatus Fimicola merdigallinarum</name>
    <dbReference type="NCBI Taxonomy" id="2840819"/>
    <lineage>
        <taxon>Bacteria</taxon>
        <taxon>Bacillati</taxon>
        <taxon>Bacillota</taxon>
        <taxon>Clostridia</taxon>
        <taxon>Lachnospirales</taxon>
        <taxon>Lachnospiraceae</taxon>
        <taxon>Lachnospiraceae incertae sedis</taxon>
        <taxon>Candidatus Fimicola</taxon>
    </lineage>
</organism>
<dbReference type="HAMAP" id="MF_02207">
    <property type="entry name" value="MreB"/>
    <property type="match status" value="1"/>
</dbReference>
<dbReference type="PRINTS" id="PR01652">
    <property type="entry name" value="SHAPEPROTEIN"/>
</dbReference>
<evidence type="ECO:0000256" key="8">
    <source>
        <dbReference type="SAM" id="Coils"/>
    </source>
</evidence>
<dbReference type="InterPro" id="IPR007221">
    <property type="entry name" value="MreC"/>
</dbReference>
<evidence type="ECO:0000256" key="2">
    <source>
        <dbReference type="ARBA" id="ARBA00022490"/>
    </source>
</evidence>
<comment type="subcellular location">
    <subcellularLocation>
        <location evidence="7">Cytoplasm</location>
    </subcellularLocation>
    <text evidence="7">Membrane-associated.</text>
</comment>
<dbReference type="SUPFAM" id="SSF53067">
    <property type="entry name" value="Actin-like ATPase domain"/>
    <property type="match status" value="2"/>
</dbReference>
<dbReference type="PANTHER" id="PTHR42749:SF1">
    <property type="entry name" value="CELL SHAPE-DETERMINING PROTEIN MREB"/>
    <property type="match status" value="1"/>
</dbReference>
<dbReference type="PANTHER" id="PTHR42749">
    <property type="entry name" value="CELL SHAPE-DETERMINING PROTEIN MREB"/>
    <property type="match status" value="1"/>
</dbReference>
<dbReference type="InterPro" id="IPR042177">
    <property type="entry name" value="Cell/Rod_1"/>
</dbReference>
<sequence>MFTKDMGIDLGTANTLVYVKGKGIVVNEPSVVAINTQTREVLAVGNEAKEMIGRTPGNIVAIRPMKDGVIADFDTTQAMLRYFIGKAYVRSMFGPKPRVVVCVPSGATEVEKRAIIEAAISAGSKDKDTYLIEEPMAASIGAGLPVEEPTGSMVVDIGGGTSEVAVISLGGIVTSTSLRVAGDEFDSHIVNYIKKEYNLAIGDRTAEEIKIQIGSAFPKEKDETMDIRGRDLITGLPKTINITAPEIMEALHEPVYSIVDTIKQTLEATPPELAADIMESGITLTGGGALLSGLDKLISSETGMPVNVANEPLNCVAMGTGLVLEHIDTLKSVLVSPRKIRFKFKLLSKGELKLKFFESYKKQILTAIAVLLVVASVFTAGRAGNANFLESTLGFVVTPLQKVSTNVSSFFSETFSELKDGNNIELENKNLKAEVERLKRENKRLSLLDEENKKLSSLLEISQKYASYDTTASQIIAKDPGNWYNIFVIDKGTSSGISSNMVLTASGGLVGKVTESGYTYSKGMSILDSRSSISAVSVRTGDLGIVKGDYTLMNDGLCKMEYIDSEAEIMKGDEIITSHLSDIFPPGISIGTVKEIKTDTNGLTKYAIIEPSVDFKHLDTVLVISSDGKMEEVKSDNSINEED</sequence>
<feature type="domain" description="Rod shape-determining protein MreC beta-barrel core" evidence="9">
    <location>
        <begin position="475"/>
        <end position="624"/>
    </location>
</feature>
<dbReference type="Proteomes" id="UP000823611">
    <property type="component" value="Unassembled WGS sequence"/>
</dbReference>
<keyword evidence="8" id="KW-0175">Coiled coil</keyword>
<name>A0A9D9DX15_9FIRM</name>
<comment type="subunit">
    <text evidence="7">Forms polymers.</text>
</comment>
<evidence type="ECO:0000256" key="4">
    <source>
        <dbReference type="ARBA" id="ARBA00022840"/>
    </source>
</evidence>
<comment type="similarity">
    <text evidence="6 7">Belongs to the FtsA/MreB family.</text>
</comment>
<accession>A0A9D9DX15</accession>
<dbReference type="InterPro" id="IPR055342">
    <property type="entry name" value="MreC_beta-barrel_core"/>
</dbReference>
<keyword evidence="4 7" id="KW-0067">ATP-binding</keyword>
<dbReference type="Pfam" id="PF04085">
    <property type="entry name" value="MreC"/>
    <property type="match status" value="1"/>
</dbReference>
<dbReference type="AlphaFoldDB" id="A0A9D9DX15"/>
<feature type="binding site" evidence="7">
    <location>
        <begin position="287"/>
        <end position="290"/>
    </location>
    <ligand>
        <name>ATP</name>
        <dbReference type="ChEBI" id="CHEBI:30616"/>
    </ligand>
</feature>
<evidence type="ECO:0000256" key="1">
    <source>
        <dbReference type="ARBA" id="ARBA00009369"/>
    </source>
</evidence>
<dbReference type="GO" id="GO:0000902">
    <property type="term" value="P:cell morphogenesis"/>
    <property type="evidence" value="ECO:0007669"/>
    <property type="project" value="InterPro"/>
</dbReference>
<dbReference type="InterPro" id="IPR042175">
    <property type="entry name" value="Cell/Rod_MreC_2"/>
</dbReference>
<evidence type="ECO:0000256" key="5">
    <source>
        <dbReference type="ARBA" id="ARBA00022960"/>
    </source>
</evidence>
<comment type="caution">
    <text evidence="10">The sequence shown here is derived from an EMBL/GenBank/DDBJ whole genome shotgun (WGS) entry which is preliminary data.</text>
</comment>
<comment type="similarity">
    <text evidence="1">Belongs to the MreC family.</text>
</comment>
<proteinExistence type="inferred from homology"/>
<dbReference type="InterPro" id="IPR004753">
    <property type="entry name" value="MreB"/>
</dbReference>
<dbReference type="EMBL" id="JADIMX010000074">
    <property type="protein sequence ID" value="MBO8434428.1"/>
    <property type="molecule type" value="Genomic_DNA"/>
</dbReference>
<dbReference type="CDD" id="cd10225">
    <property type="entry name" value="ASKHA_NBD_MreB-like"/>
    <property type="match status" value="1"/>
</dbReference>